<dbReference type="AlphaFoldDB" id="A0A6I3SH67"/>
<accession>A0A6I3SH67</accession>
<dbReference type="PANTHER" id="PTHR43847:SF1">
    <property type="entry name" value="BLL3993 PROTEIN"/>
    <property type="match status" value="1"/>
</dbReference>
<feature type="transmembrane region" description="Helical" evidence="5">
    <location>
        <begin position="20"/>
        <end position="44"/>
    </location>
</feature>
<evidence type="ECO:0000256" key="3">
    <source>
        <dbReference type="ARBA" id="ARBA00022989"/>
    </source>
</evidence>
<dbReference type="PANTHER" id="PTHR43847">
    <property type="entry name" value="BLL3993 PROTEIN"/>
    <property type="match status" value="1"/>
</dbReference>
<gene>
    <name evidence="6" type="ORF">GJ688_04225</name>
</gene>
<proteinExistence type="predicted"/>
<dbReference type="InterPro" id="IPR052527">
    <property type="entry name" value="Metal_cation-efflux_comp"/>
</dbReference>
<keyword evidence="3 5" id="KW-1133">Transmembrane helix</keyword>
<keyword evidence="4 5" id="KW-0472">Membrane</keyword>
<comment type="subcellular location">
    <subcellularLocation>
        <location evidence="1">Endomembrane system</location>
        <topology evidence="1">Multi-pass membrane protein</topology>
    </subcellularLocation>
</comment>
<feature type="transmembrane region" description="Helical" evidence="5">
    <location>
        <begin position="56"/>
        <end position="79"/>
    </location>
</feature>
<evidence type="ECO:0000256" key="5">
    <source>
        <dbReference type="SAM" id="Phobius"/>
    </source>
</evidence>
<evidence type="ECO:0000256" key="2">
    <source>
        <dbReference type="ARBA" id="ARBA00022692"/>
    </source>
</evidence>
<evidence type="ECO:0000256" key="4">
    <source>
        <dbReference type="ARBA" id="ARBA00023136"/>
    </source>
</evidence>
<reference evidence="6 7" key="1">
    <citation type="submission" date="2019-11" db="EMBL/GenBank/DDBJ databases">
        <title>Whole-genome sequence of a the green, strictly anaerobic photosynthetic bacterium Heliobacillus mobilis DSM 6151.</title>
        <authorList>
            <person name="Kyndt J.A."/>
            <person name="Meyer T.E."/>
        </authorList>
    </citation>
    <scope>NUCLEOTIDE SEQUENCE [LARGE SCALE GENOMIC DNA]</scope>
    <source>
        <strain evidence="6 7">DSM 6151</strain>
    </source>
</reference>
<dbReference type="EMBL" id="WNKU01000003">
    <property type="protein sequence ID" value="MTV48190.1"/>
    <property type="molecule type" value="Genomic_DNA"/>
</dbReference>
<dbReference type="GO" id="GO:0012505">
    <property type="term" value="C:endomembrane system"/>
    <property type="evidence" value="ECO:0007669"/>
    <property type="project" value="UniProtKB-SubCell"/>
</dbReference>
<dbReference type="Gene3D" id="1.20.120.1630">
    <property type="match status" value="1"/>
</dbReference>
<evidence type="ECO:0008006" key="8">
    <source>
        <dbReference type="Google" id="ProtNLM"/>
    </source>
</evidence>
<keyword evidence="7" id="KW-1185">Reference proteome</keyword>
<evidence type="ECO:0000313" key="6">
    <source>
        <dbReference type="EMBL" id="MTV48190.1"/>
    </source>
</evidence>
<name>A0A6I3SH67_HELMO</name>
<sequence>MSRLPSTTSFPPTSFTLDNNWLLIHHCVSPSKIANLLVVIGILIPGFDYRYHLSIVPVWLVIFSNLIVLLGYALIFWVFKVNRYASATIRTEAEQTVILSGPYAVVRHPMYTGGLLILLFTPMALGSYWALIPFAASIPVIVLRALNEEDVLLRELPGYREYCSKTRYRLLPMVW</sequence>
<organism evidence="6 7">
    <name type="scientific">Heliobacterium mobile</name>
    <name type="common">Heliobacillus mobilis</name>
    <dbReference type="NCBI Taxonomy" id="28064"/>
    <lineage>
        <taxon>Bacteria</taxon>
        <taxon>Bacillati</taxon>
        <taxon>Bacillota</taxon>
        <taxon>Clostridia</taxon>
        <taxon>Eubacteriales</taxon>
        <taxon>Heliobacteriaceae</taxon>
        <taxon>Heliobacterium</taxon>
    </lineage>
</organism>
<protein>
    <recommendedName>
        <fullName evidence="8">Isoprenylcysteine carboxylmethyltransferase family protein</fullName>
    </recommendedName>
</protein>
<evidence type="ECO:0000313" key="7">
    <source>
        <dbReference type="Proteomes" id="UP000430670"/>
    </source>
</evidence>
<comment type="caution">
    <text evidence="6">The sequence shown here is derived from an EMBL/GenBank/DDBJ whole genome shotgun (WGS) entry which is preliminary data.</text>
</comment>
<dbReference type="Pfam" id="PF04191">
    <property type="entry name" value="PEMT"/>
    <property type="match status" value="1"/>
</dbReference>
<evidence type="ECO:0000256" key="1">
    <source>
        <dbReference type="ARBA" id="ARBA00004127"/>
    </source>
</evidence>
<dbReference type="Proteomes" id="UP000430670">
    <property type="component" value="Unassembled WGS sequence"/>
</dbReference>
<dbReference type="InterPro" id="IPR007318">
    <property type="entry name" value="Phopholipid_MeTrfase"/>
</dbReference>
<keyword evidence="2 5" id="KW-0812">Transmembrane</keyword>